<protein>
    <recommendedName>
        <fullName evidence="7">BioF2-like acetyltransferase domain-containing protein</fullName>
    </recommendedName>
</protein>
<feature type="domain" description="BioF2-like acetyltransferase" evidence="7">
    <location>
        <begin position="161"/>
        <end position="281"/>
    </location>
</feature>
<comment type="caution">
    <text evidence="8">The sequence shown here is derived from an EMBL/GenBank/DDBJ whole genome shotgun (WGS) entry which is preliminary data.</text>
</comment>
<dbReference type="InterPro" id="IPR003447">
    <property type="entry name" value="FEMABX"/>
</dbReference>
<sequence>MKVNWDTLTHPVWDAHHAAAAAPLQQDWAYGACMKTLGVGVLRAYVEQDGAPVALAQFIVRRLASGLANMALCSLGPVWLQPLSGAEKARVYKALKQTIPLKNLRVVAFTPLEAQGPELGLSRWRRVMTGHSTVMLDLTLSMDELRAQLDKRWRHRLGGAENSELTIHRVGTNAGQYRWLLDAEMQQREQRGLHGLPLHFFDLYVSSRQQPTKTILTMRADVGRDRVAGMMFLIHGEAATYQVGWTSDAGRDLHAHNLILWKGIEELRERGVRKLDLGGVNTTRSAGIARFKMSTGGQVLTCAGTFI</sequence>
<dbReference type="Gene3D" id="3.40.630.30">
    <property type="match status" value="2"/>
</dbReference>
<name>A0A315ELY9_9BURK</name>
<reference evidence="8 9" key="1">
    <citation type="submission" date="2017-04" db="EMBL/GenBank/DDBJ databases">
        <title>Unexpected and diverse lifestyles within the genus Limnohabitans.</title>
        <authorList>
            <person name="Kasalicky V."/>
            <person name="Mehrshad M."/>
            <person name="Andrei S.-A."/>
            <person name="Salcher M."/>
            <person name="Kratochvilova H."/>
            <person name="Simek K."/>
            <person name="Ghai R."/>
        </authorList>
    </citation>
    <scope>NUCLEOTIDE SEQUENCE [LARGE SCALE GENOMIC DNA]</scope>
    <source>
        <strain evidence="8 9">MWH-C5</strain>
    </source>
</reference>
<dbReference type="GO" id="GO:0009252">
    <property type="term" value="P:peptidoglycan biosynthetic process"/>
    <property type="evidence" value="ECO:0007669"/>
    <property type="project" value="UniProtKB-KW"/>
</dbReference>
<dbReference type="InterPro" id="IPR016181">
    <property type="entry name" value="Acyl_CoA_acyltransferase"/>
</dbReference>
<dbReference type="GO" id="GO:0071555">
    <property type="term" value="P:cell wall organization"/>
    <property type="evidence" value="ECO:0007669"/>
    <property type="project" value="UniProtKB-KW"/>
</dbReference>
<keyword evidence="4" id="KW-0573">Peptidoglycan synthesis</keyword>
<dbReference type="PANTHER" id="PTHR36174:SF1">
    <property type="entry name" value="LIPID II:GLYCINE GLYCYLTRANSFERASE"/>
    <property type="match status" value="1"/>
</dbReference>
<proteinExistence type="inferred from homology"/>
<evidence type="ECO:0000256" key="4">
    <source>
        <dbReference type="ARBA" id="ARBA00022984"/>
    </source>
</evidence>
<dbReference type="EMBL" id="NESP01000001">
    <property type="protein sequence ID" value="PUE58920.1"/>
    <property type="molecule type" value="Genomic_DNA"/>
</dbReference>
<keyword evidence="5" id="KW-0012">Acyltransferase</keyword>
<comment type="similarity">
    <text evidence="1">Belongs to the FemABX family.</text>
</comment>
<dbReference type="InterPro" id="IPR038740">
    <property type="entry name" value="BioF2-like_GNAT_dom"/>
</dbReference>
<dbReference type="Proteomes" id="UP000251341">
    <property type="component" value="Unassembled WGS sequence"/>
</dbReference>
<dbReference type="InterPro" id="IPR050644">
    <property type="entry name" value="PG_Glycine_Bridge_Synth"/>
</dbReference>
<dbReference type="SUPFAM" id="SSF55729">
    <property type="entry name" value="Acyl-CoA N-acyltransferases (Nat)"/>
    <property type="match status" value="1"/>
</dbReference>
<keyword evidence="9" id="KW-1185">Reference proteome</keyword>
<accession>A0A315ELY9</accession>
<dbReference type="GO" id="GO:0008360">
    <property type="term" value="P:regulation of cell shape"/>
    <property type="evidence" value="ECO:0007669"/>
    <property type="project" value="UniProtKB-KW"/>
</dbReference>
<keyword evidence="2" id="KW-0808">Transferase</keyword>
<dbReference type="Pfam" id="PF13480">
    <property type="entry name" value="Acetyltransf_6"/>
    <property type="match status" value="1"/>
</dbReference>
<dbReference type="PROSITE" id="PS51191">
    <property type="entry name" value="FEMABX"/>
    <property type="match status" value="1"/>
</dbReference>
<dbReference type="RefSeq" id="WP_108358174.1">
    <property type="nucleotide sequence ID" value="NZ_NESP01000001.1"/>
</dbReference>
<evidence type="ECO:0000313" key="9">
    <source>
        <dbReference type="Proteomes" id="UP000251341"/>
    </source>
</evidence>
<dbReference type="PANTHER" id="PTHR36174">
    <property type="entry name" value="LIPID II:GLYCINE GLYCYLTRANSFERASE"/>
    <property type="match status" value="1"/>
</dbReference>
<keyword evidence="3" id="KW-0133">Cell shape</keyword>
<evidence type="ECO:0000256" key="6">
    <source>
        <dbReference type="ARBA" id="ARBA00023316"/>
    </source>
</evidence>
<evidence type="ECO:0000256" key="3">
    <source>
        <dbReference type="ARBA" id="ARBA00022960"/>
    </source>
</evidence>
<gene>
    <name evidence="8" type="ORF">B9Z44_04515</name>
</gene>
<evidence type="ECO:0000256" key="1">
    <source>
        <dbReference type="ARBA" id="ARBA00009943"/>
    </source>
</evidence>
<evidence type="ECO:0000256" key="5">
    <source>
        <dbReference type="ARBA" id="ARBA00023315"/>
    </source>
</evidence>
<organism evidence="8 9">
    <name type="scientific">Limnohabitans curvus</name>
    <dbReference type="NCBI Taxonomy" id="323423"/>
    <lineage>
        <taxon>Bacteria</taxon>
        <taxon>Pseudomonadati</taxon>
        <taxon>Pseudomonadota</taxon>
        <taxon>Betaproteobacteria</taxon>
        <taxon>Burkholderiales</taxon>
        <taxon>Comamonadaceae</taxon>
        <taxon>Limnohabitans</taxon>
    </lineage>
</organism>
<keyword evidence="6" id="KW-0961">Cell wall biogenesis/degradation</keyword>
<dbReference type="GO" id="GO:0016755">
    <property type="term" value="F:aminoacyltransferase activity"/>
    <property type="evidence" value="ECO:0007669"/>
    <property type="project" value="InterPro"/>
</dbReference>
<evidence type="ECO:0000259" key="7">
    <source>
        <dbReference type="Pfam" id="PF13480"/>
    </source>
</evidence>
<evidence type="ECO:0000313" key="8">
    <source>
        <dbReference type="EMBL" id="PUE58920.1"/>
    </source>
</evidence>
<dbReference type="AlphaFoldDB" id="A0A315ELY9"/>
<evidence type="ECO:0000256" key="2">
    <source>
        <dbReference type="ARBA" id="ARBA00022679"/>
    </source>
</evidence>